<evidence type="ECO:0000256" key="1">
    <source>
        <dbReference type="ARBA" id="ARBA00004141"/>
    </source>
</evidence>
<keyword evidence="4" id="KW-0633">Potassium transport</keyword>
<name>A0A5B8TJK2_9LACO</name>
<comment type="subcellular location">
    <subcellularLocation>
        <location evidence="1">Membrane</location>
        <topology evidence="1">Multi-pass membrane protein</topology>
    </subcellularLocation>
</comment>
<evidence type="ECO:0000256" key="2">
    <source>
        <dbReference type="ARBA" id="ARBA00006920"/>
    </source>
</evidence>
<keyword evidence="5" id="KW-0812">Transmembrane</keyword>
<dbReference type="GO" id="GO:0005267">
    <property type="term" value="F:potassium channel activity"/>
    <property type="evidence" value="ECO:0007669"/>
    <property type="project" value="UniProtKB-KW"/>
</dbReference>
<evidence type="ECO:0000256" key="8">
    <source>
        <dbReference type="ARBA" id="ARBA00022989"/>
    </source>
</evidence>
<accession>A0A5B8TJK2</accession>
<organism evidence="13 14">
    <name type="scientific">Loigolactobacillus coryniformis</name>
    <dbReference type="NCBI Taxonomy" id="1610"/>
    <lineage>
        <taxon>Bacteria</taxon>
        <taxon>Bacillati</taxon>
        <taxon>Bacillota</taxon>
        <taxon>Bacilli</taxon>
        <taxon>Lactobacillales</taxon>
        <taxon>Lactobacillaceae</taxon>
        <taxon>Loigolactobacillus</taxon>
    </lineage>
</organism>
<evidence type="ECO:0000313" key="14">
    <source>
        <dbReference type="Proteomes" id="UP000321772"/>
    </source>
</evidence>
<evidence type="ECO:0000256" key="5">
    <source>
        <dbReference type="ARBA" id="ARBA00022692"/>
    </source>
</evidence>
<dbReference type="GeneID" id="300401254"/>
<dbReference type="EMBL" id="CP042392">
    <property type="protein sequence ID" value="QEA54420.1"/>
    <property type="molecule type" value="Genomic_DNA"/>
</dbReference>
<evidence type="ECO:0000256" key="3">
    <source>
        <dbReference type="ARBA" id="ARBA00022448"/>
    </source>
</evidence>
<keyword evidence="6" id="KW-0631">Potassium channel</keyword>
<keyword evidence="9" id="KW-0406">Ion transport</keyword>
<dbReference type="RefSeq" id="WP_141707574.1">
    <property type="nucleotide sequence ID" value="NZ_CP042392.1"/>
</dbReference>
<keyword evidence="3" id="KW-0813">Transport</keyword>
<evidence type="ECO:0000256" key="6">
    <source>
        <dbReference type="ARBA" id="ARBA00022826"/>
    </source>
</evidence>
<evidence type="ECO:0000256" key="4">
    <source>
        <dbReference type="ARBA" id="ARBA00022538"/>
    </source>
</evidence>
<dbReference type="GO" id="GO:0015252">
    <property type="term" value="F:proton channel activity"/>
    <property type="evidence" value="ECO:0007669"/>
    <property type="project" value="InterPro"/>
</dbReference>
<comment type="catalytic activity">
    <reaction evidence="12">
        <text>K(+)(in) = K(+)(out)</text>
        <dbReference type="Rhea" id="RHEA:29463"/>
        <dbReference type="ChEBI" id="CHEBI:29103"/>
    </reaction>
</comment>
<evidence type="ECO:0000256" key="9">
    <source>
        <dbReference type="ARBA" id="ARBA00023065"/>
    </source>
</evidence>
<dbReference type="GO" id="GO:0016020">
    <property type="term" value="C:membrane"/>
    <property type="evidence" value="ECO:0007669"/>
    <property type="project" value="UniProtKB-SubCell"/>
</dbReference>
<keyword evidence="7" id="KW-0630">Potassium</keyword>
<reference evidence="13 14" key="1">
    <citation type="submission" date="2019-06" db="EMBL/GenBank/DDBJ databases">
        <title>Genome analyses of bacteria isolated from kimchi.</title>
        <authorList>
            <person name="Lee S."/>
            <person name="Ahn S."/>
            <person name="Roh S."/>
        </authorList>
    </citation>
    <scope>NUCLEOTIDE SEQUENCE [LARGE SCALE GENOMIC DNA]</scope>
    <source>
        <strain evidence="13 14">CBA3616</strain>
    </source>
</reference>
<dbReference type="Pfam" id="PF06736">
    <property type="entry name" value="TMEM175"/>
    <property type="match status" value="1"/>
</dbReference>
<evidence type="ECO:0000256" key="7">
    <source>
        <dbReference type="ARBA" id="ARBA00022958"/>
    </source>
</evidence>
<dbReference type="Proteomes" id="UP000321772">
    <property type="component" value="Chromosome"/>
</dbReference>
<keyword evidence="11" id="KW-0407">Ion channel</keyword>
<sequence>MYCVSFCFIANLWYQHAVIFNEAKMVPNRIVILSLMPTFTRLMTEAMT</sequence>
<evidence type="ECO:0000256" key="12">
    <source>
        <dbReference type="ARBA" id="ARBA00034430"/>
    </source>
</evidence>
<evidence type="ECO:0000256" key="11">
    <source>
        <dbReference type="ARBA" id="ARBA00023303"/>
    </source>
</evidence>
<evidence type="ECO:0000313" key="13">
    <source>
        <dbReference type="EMBL" id="QEA54420.1"/>
    </source>
</evidence>
<keyword evidence="8" id="KW-1133">Transmembrane helix</keyword>
<protein>
    <submittedName>
        <fullName evidence="13">DUF1211 domain-containing protein</fullName>
    </submittedName>
</protein>
<comment type="similarity">
    <text evidence="2">Belongs to the TMEM175 family.</text>
</comment>
<keyword evidence="10" id="KW-0472">Membrane</keyword>
<dbReference type="AlphaFoldDB" id="A0A5B8TJK2"/>
<gene>
    <name evidence="13" type="ORF">FGL77_04375</name>
</gene>
<proteinExistence type="inferred from homology"/>
<evidence type="ECO:0000256" key="10">
    <source>
        <dbReference type="ARBA" id="ARBA00023136"/>
    </source>
</evidence>
<dbReference type="InterPro" id="IPR010617">
    <property type="entry name" value="TMEM175-like"/>
</dbReference>